<dbReference type="SUPFAM" id="SSF53474">
    <property type="entry name" value="alpha/beta-Hydrolases"/>
    <property type="match status" value="1"/>
</dbReference>
<dbReference type="EMBL" id="JBHSPA010000035">
    <property type="protein sequence ID" value="MFC5828140.1"/>
    <property type="molecule type" value="Genomic_DNA"/>
</dbReference>
<reference evidence="2" key="1">
    <citation type="journal article" date="2019" name="Int. J. Syst. Evol. Microbiol.">
        <title>The Global Catalogue of Microorganisms (GCM) 10K type strain sequencing project: providing services to taxonomists for standard genome sequencing and annotation.</title>
        <authorList>
            <consortium name="The Broad Institute Genomics Platform"/>
            <consortium name="The Broad Institute Genome Sequencing Center for Infectious Disease"/>
            <person name="Wu L."/>
            <person name="Ma J."/>
        </authorList>
    </citation>
    <scope>NUCLEOTIDE SEQUENCE [LARGE SCALE GENOMIC DNA]</scope>
    <source>
        <strain evidence="2">CCUG 53903</strain>
    </source>
</reference>
<evidence type="ECO:0000313" key="2">
    <source>
        <dbReference type="Proteomes" id="UP001596058"/>
    </source>
</evidence>
<accession>A0ABW1CR00</accession>
<gene>
    <name evidence="1" type="ORF">ACFPZ3_30105</name>
</gene>
<sequence>MNRIAVAIVHGVEIADPDFAAKPARLLRDAFADALGVTRLDADNALVVEPVHWAPHIEDRQRELFGRMYEGEARSFFDDHLDGIVRSLNAGSVAALAPLLRSIVRRTMPGLRELHYPTARWLTLHFAGDIIAYDRKMDESNYVAAHEVLAKALARLADKAGERAPLCVLAHSFGTVLVSDYVYDQQETLRGHKLVPDEVRAVMGTSALARGETLAWLYTMGSPLALWSLRNPAARLDRPIDFPGVGIGGERNRLQSEWVNFHDRDDVIAYPLRPLGPGYAERVTMDRAVNVRGRWPVFQTPLVHPYYWSDGKVMEAVARSLAKGWRTLNP</sequence>
<evidence type="ECO:0000313" key="1">
    <source>
        <dbReference type="EMBL" id="MFC5828140.1"/>
    </source>
</evidence>
<dbReference type="RefSeq" id="WP_379517645.1">
    <property type="nucleotide sequence ID" value="NZ_JBHSPA010000035.1"/>
</dbReference>
<name>A0ABW1CR00_9ACTN</name>
<dbReference type="InterPro" id="IPR029058">
    <property type="entry name" value="AB_hydrolase_fold"/>
</dbReference>
<dbReference type="Proteomes" id="UP001596058">
    <property type="component" value="Unassembled WGS sequence"/>
</dbReference>
<proteinExistence type="predicted"/>
<protein>
    <recommendedName>
        <fullName evidence="3">Chemotaxis protein</fullName>
    </recommendedName>
</protein>
<organism evidence="1 2">
    <name type="scientific">Nonomuraea insulae</name>
    <dbReference type="NCBI Taxonomy" id="1616787"/>
    <lineage>
        <taxon>Bacteria</taxon>
        <taxon>Bacillati</taxon>
        <taxon>Actinomycetota</taxon>
        <taxon>Actinomycetes</taxon>
        <taxon>Streptosporangiales</taxon>
        <taxon>Streptosporangiaceae</taxon>
        <taxon>Nonomuraea</taxon>
    </lineage>
</organism>
<evidence type="ECO:0008006" key="3">
    <source>
        <dbReference type="Google" id="ProtNLM"/>
    </source>
</evidence>
<comment type="caution">
    <text evidence="1">The sequence shown here is derived from an EMBL/GenBank/DDBJ whole genome shotgun (WGS) entry which is preliminary data.</text>
</comment>
<keyword evidence="2" id="KW-1185">Reference proteome</keyword>